<dbReference type="Proteomes" id="UP000044602">
    <property type="component" value="Unassembled WGS sequence"/>
</dbReference>
<evidence type="ECO:0000313" key="5">
    <source>
        <dbReference type="EMBL" id="CRK24240.1"/>
    </source>
</evidence>
<feature type="transmembrane region" description="Helical" evidence="3">
    <location>
        <begin position="1361"/>
        <end position="1383"/>
    </location>
</feature>
<keyword evidence="1" id="KW-0539">Nucleus</keyword>
<gene>
    <name evidence="5" type="ORF">BN1708_013890</name>
</gene>
<feature type="compositionally biased region" description="Low complexity" evidence="2">
    <location>
        <begin position="530"/>
        <end position="557"/>
    </location>
</feature>
<feature type="transmembrane region" description="Helical" evidence="3">
    <location>
        <begin position="1238"/>
        <end position="1256"/>
    </location>
</feature>
<dbReference type="PROSITE" id="PS50048">
    <property type="entry name" value="ZN2_CY6_FUNGAL_2"/>
    <property type="match status" value="1"/>
</dbReference>
<dbReference type="PANTHER" id="PTHR47431">
    <property type="entry name" value="ZN(II)2CYS6 TRANSCRIPTION FACTOR (EUROFUNG)-RELATED"/>
    <property type="match status" value="1"/>
</dbReference>
<keyword evidence="3" id="KW-0812">Transmembrane</keyword>
<feature type="region of interest" description="Disordered" evidence="2">
    <location>
        <begin position="530"/>
        <end position="558"/>
    </location>
</feature>
<proteinExistence type="predicted"/>
<dbReference type="Pfam" id="PF07779">
    <property type="entry name" value="Cas1_AcylT"/>
    <property type="match status" value="1"/>
</dbReference>
<evidence type="ECO:0000313" key="6">
    <source>
        <dbReference type="Proteomes" id="UP000044602"/>
    </source>
</evidence>
<feature type="transmembrane region" description="Helical" evidence="3">
    <location>
        <begin position="1202"/>
        <end position="1226"/>
    </location>
</feature>
<dbReference type="SUPFAM" id="SSF57701">
    <property type="entry name" value="Zn2/Cys6 DNA-binding domain"/>
    <property type="match status" value="1"/>
</dbReference>
<keyword evidence="6" id="KW-1185">Reference proteome</keyword>
<feature type="region of interest" description="Disordered" evidence="2">
    <location>
        <begin position="1"/>
        <end position="20"/>
    </location>
</feature>
<feature type="domain" description="Zn(2)-C6 fungal-type" evidence="4">
    <location>
        <begin position="31"/>
        <end position="60"/>
    </location>
</feature>
<dbReference type="Pfam" id="PF00172">
    <property type="entry name" value="Zn_clus"/>
    <property type="match status" value="1"/>
</dbReference>
<feature type="transmembrane region" description="Helical" evidence="3">
    <location>
        <begin position="1262"/>
        <end position="1283"/>
    </location>
</feature>
<dbReference type="GO" id="GO:0008270">
    <property type="term" value="F:zinc ion binding"/>
    <property type="evidence" value="ECO:0007669"/>
    <property type="project" value="InterPro"/>
</dbReference>
<reference evidence="5 6" key="1">
    <citation type="submission" date="2015-05" db="EMBL/GenBank/DDBJ databases">
        <authorList>
            <person name="Wang D.B."/>
            <person name="Wang M."/>
        </authorList>
    </citation>
    <scope>NUCLEOTIDE SEQUENCE [LARGE SCALE GENOMIC DNA]</scope>
    <source>
        <strain evidence="5">VL1</strain>
    </source>
</reference>
<feature type="transmembrane region" description="Helical" evidence="3">
    <location>
        <begin position="1129"/>
        <end position="1150"/>
    </location>
</feature>
<dbReference type="CDD" id="cd12148">
    <property type="entry name" value="fungal_TF_MHR"/>
    <property type="match status" value="1"/>
</dbReference>
<evidence type="ECO:0000256" key="1">
    <source>
        <dbReference type="ARBA" id="ARBA00023242"/>
    </source>
</evidence>
<name>A0A0G4LRE2_VERLO</name>
<feature type="transmembrane region" description="Helical" evidence="3">
    <location>
        <begin position="1065"/>
        <end position="1087"/>
    </location>
</feature>
<dbReference type="InterPro" id="IPR012419">
    <property type="entry name" value="Cas1_AcylTrans_dom"/>
</dbReference>
<dbReference type="Gene3D" id="4.10.240.10">
    <property type="entry name" value="Zn(2)-C6 fungal-type DNA-binding domain"/>
    <property type="match status" value="1"/>
</dbReference>
<evidence type="ECO:0000259" key="4">
    <source>
        <dbReference type="PROSITE" id="PS50048"/>
    </source>
</evidence>
<dbReference type="SMART" id="SM00066">
    <property type="entry name" value="GAL4"/>
    <property type="match status" value="1"/>
</dbReference>
<evidence type="ECO:0000256" key="3">
    <source>
        <dbReference type="SAM" id="Phobius"/>
    </source>
</evidence>
<feature type="transmembrane region" description="Helical" evidence="3">
    <location>
        <begin position="1334"/>
        <end position="1354"/>
    </location>
</feature>
<dbReference type="EMBL" id="CVQH01016891">
    <property type="protein sequence ID" value="CRK24240.1"/>
    <property type="molecule type" value="Genomic_DNA"/>
</dbReference>
<dbReference type="InterPro" id="IPR036864">
    <property type="entry name" value="Zn2-C6_fun-type_DNA-bd_sf"/>
</dbReference>
<feature type="transmembrane region" description="Helical" evidence="3">
    <location>
        <begin position="1290"/>
        <end position="1308"/>
    </location>
</feature>
<accession>A0A0G4LRE2</accession>
<organism evidence="5 6">
    <name type="scientific">Verticillium longisporum</name>
    <name type="common">Verticillium dahliae var. longisporum</name>
    <dbReference type="NCBI Taxonomy" id="100787"/>
    <lineage>
        <taxon>Eukaryota</taxon>
        <taxon>Fungi</taxon>
        <taxon>Dikarya</taxon>
        <taxon>Ascomycota</taxon>
        <taxon>Pezizomycotina</taxon>
        <taxon>Sordariomycetes</taxon>
        <taxon>Hypocreomycetidae</taxon>
        <taxon>Glomerellales</taxon>
        <taxon>Plectosphaerellaceae</taxon>
        <taxon>Verticillium</taxon>
    </lineage>
</organism>
<feature type="compositionally biased region" description="Low complexity" evidence="2">
    <location>
        <begin position="1"/>
        <end position="18"/>
    </location>
</feature>
<dbReference type="PANTHER" id="PTHR47431:SF5">
    <property type="entry name" value="ZN(II)2CYS6 TRANSCRIPTION FACTOR (EUROFUNG)"/>
    <property type="match status" value="1"/>
</dbReference>
<sequence>MSASAEAVAQPAVAPATSAKKKFATPPVKIACLACRASRTRCDGGKPCASCQSRSRDCQYRPSRRGGARIRKKQKTCDELVQQAELFSLEPPQEEVPSQPISVQDYIDPGAGLKQLQDVFPDSDFIFDSLFMGMPEEASGDSTSEASLGFASLTVPMVRTYRNNRDILDAYYVFLHQYLPVLPPPTAVPIDQPIPYFQNSAEAFETGFEPSTPITLAICAILALIPCANDINPTSHDAVVFRRKYAQYLAQSAIEAIEMEAEIPESSIEPPKALNGSPNQNSRAPFHPGLPMEYECIVALDILSVYEYAQRGNLKKMQRRAGQALVAAVELSLHNSSIEDEFTEVRRRIWWMTYVCVSQGAIVNNSDPSFAVFAHTFTTKYPTLKCDPDAFPLMIQSQQAILAATQFVNDLKKSIVANGDMTPIYERMKKLESYLEPLTAQADAWLLQSSTTSPLDPSEEVVSRTLRCMSRIKLNSARIKCHRYSAFSDVPLFTTKHCDLRAKSEETDATPELRQWPSCACNTLLALPSTTSTTSPTNSSSTGSISPPRSSPRSSDSGHGCAASAFPFTSHQSAKICLKAALNVAQSFDDLPYPNAYGQLCLPPSTLSPTSSIVAPRTMPSFACCAMQCAYALLMVHGKTRAMYPEPGMGGPMVESLLVRLQTGLRSISGTLENYATAFEALGGMRERAVDPAQIQSPTLDVVTLFLSHSQATNGTVRDIPHDMASNSSWPRVATVLFPAIFLVTIFLNSIFSVDPYRCGALIGDGQWIDPVDANGTRRPFNTWQPDGCMMRKYTSDDIHRCMEGRHMVFSGDSTTRQVFWGMARLLDRDLANKTRRESATHAAYDMEFGGIRMRQIWNPFMDLDKDGVELKKELELYRHERENPVPVSEQKAAALTMIGFGSWWALRYFEEESLKQFSSAIDNVTAILRQQDYPKFGQRPMIPGDGIGNEVFIAPIAPPYYDDLPSKRKGPKGLHVGEVESMDEYLDSVRDERSLNLLWAFPALSRTEPAAMVDRHETGFHVIDSVAETKATILLNARCNAKLDAMDGYPHNRTCCTNYGGPSLVQLMFLFFGTCYVIACVVYETYGILKARVGRRAPFDMETGLFVTALLACYHADRTQFLAKASKMFVYDEFTVMTAICVLVFLFTIRRSRAASQPDTIAPQKTPEANILLPRDQTEEWKGWMQAAILVYHWTGASKDLGIYIFIRLLVASYLFQTGYGHTVFFLKKKDFGFKRIAATMLRLNLLSCALPYVMGTDYMFYYFAPLVSFWFMVVYSTLAIGRQHNDNLGALLGKISISAFITYVVMMKSPVPEWSFTVLRLLCNIKWDLHEWTFRVGLDAFIVFVGMLTAIAHVRYPNACAWALGSYVGAVVGLVAMYGYYHACGEYFPTKEIYNSWHPYISWIPILSFIAVRNMPGPAQLFTSSAAAWLGRCSLETFTLQFHLFLAADTKGVLRLGMFSGDSTLFNDRWRDLVFIVPIFLWVSSRLAEATGALVKLVTDGTVGQKAENESEKLWSVNSKFDELILARVRPLMPAMHTWANDLRVRVAMMFGVMWVLNLLS</sequence>
<keyword evidence="3" id="KW-1133">Transmembrane helix</keyword>
<dbReference type="PROSITE" id="PS00463">
    <property type="entry name" value="ZN2_CY6_FUNGAL_1"/>
    <property type="match status" value="1"/>
</dbReference>
<protein>
    <recommendedName>
        <fullName evidence="4">Zn(2)-C6 fungal-type domain-containing protein</fullName>
    </recommendedName>
</protein>
<dbReference type="GO" id="GO:0000981">
    <property type="term" value="F:DNA-binding transcription factor activity, RNA polymerase II-specific"/>
    <property type="evidence" value="ECO:0007669"/>
    <property type="project" value="InterPro"/>
</dbReference>
<keyword evidence="3" id="KW-0472">Membrane</keyword>
<evidence type="ECO:0000256" key="2">
    <source>
        <dbReference type="SAM" id="MobiDB-lite"/>
    </source>
</evidence>
<dbReference type="InterPro" id="IPR001138">
    <property type="entry name" value="Zn2Cys6_DnaBD"/>
</dbReference>
<dbReference type="CDD" id="cd00067">
    <property type="entry name" value="GAL4"/>
    <property type="match status" value="1"/>
</dbReference>